<evidence type="ECO:0000313" key="7">
    <source>
        <dbReference type="Proteomes" id="UP000275846"/>
    </source>
</evidence>
<reference evidence="6 7" key="2">
    <citation type="submission" date="2018-11" db="EMBL/GenBank/DDBJ databases">
        <authorList>
            <consortium name="Pathogen Informatics"/>
        </authorList>
    </citation>
    <scope>NUCLEOTIDE SEQUENCE [LARGE SCALE GENOMIC DNA]</scope>
    <source>
        <strain evidence="6 7">NST_G2</strain>
    </source>
</reference>
<evidence type="ECO:0000313" key="6">
    <source>
        <dbReference type="EMBL" id="VDL92990.1"/>
    </source>
</evidence>
<evidence type="ECO:0000256" key="2">
    <source>
        <dbReference type="ARBA" id="ARBA00023043"/>
    </source>
</evidence>
<name>A0A183SQV7_SCHSO</name>
<feature type="compositionally biased region" description="Polar residues" evidence="5">
    <location>
        <begin position="309"/>
        <end position="326"/>
    </location>
</feature>
<keyword evidence="1" id="KW-0677">Repeat</keyword>
<dbReference type="SUPFAM" id="SSF48403">
    <property type="entry name" value="Ankyrin repeat"/>
    <property type="match status" value="1"/>
</dbReference>
<keyword evidence="7" id="KW-1185">Reference proteome</keyword>
<reference evidence="8" key="1">
    <citation type="submission" date="2016-06" db="UniProtKB">
        <authorList>
            <consortium name="WormBaseParasite"/>
        </authorList>
    </citation>
    <scope>IDENTIFICATION</scope>
</reference>
<dbReference type="EMBL" id="UYSU01033768">
    <property type="protein sequence ID" value="VDL92990.1"/>
    <property type="molecule type" value="Genomic_DNA"/>
</dbReference>
<feature type="repeat" description="ANK" evidence="4">
    <location>
        <begin position="72"/>
        <end position="94"/>
    </location>
</feature>
<gene>
    <name evidence="6" type="ORF">SSLN_LOCUS6605</name>
</gene>
<protein>
    <submittedName>
        <fullName evidence="8">ANK_REP_REGION domain-containing protein</fullName>
    </submittedName>
</protein>
<dbReference type="InterPro" id="IPR002110">
    <property type="entry name" value="Ankyrin_rpt"/>
</dbReference>
<dbReference type="PANTHER" id="PTHR14491">
    <property type="entry name" value="SOSONDOWAH, ISOFORM G"/>
    <property type="match status" value="1"/>
</dbReference>
<dbReference type="InterPro" id="IPR036770">
    <property type="entry name" value="Ankyrin_rpt-contain_sf"/>
</dbReference>
<dbReference type="OrthoDB" id="6265564at2759"/>
<feature type="region of interest" description="Disordered" evidence="5">
    <location>
        <begin position="288"/>
        <end position="326"/>
    </location>
</feature>
<evidence type="ECO:0000313" key="8">
    <source>
        <dbReference type="WBParaSite" id="SSLN_0000681401-mRNA-1"/>
    </source>
</evidence>
<dbReference type="Pfam" id="PF12796">
    <property type="entry name" value="Ank_2"/>
    <property type="match status" value="1"/>
</dbReference>
<evidence type="ECO:0000256" key="4">
    <source>
        <dbReference type="PROSITE-ProRule" id="PRU00023"/>
    </source>
</evidence>
<dbReference type="Proteomes" id="UP000275846">
    <property type="component" value="Unassembled WGS sequence"/>
</dbReference>
<dbReference type="SMART" id="SM00248">
    <property type="entry name" value="ANK"/>
    <property type="match status" value="2"/>
</dbReference>
<evidence type="ECO:0000256" key="5">
    <source>
        <dbReference type="SAM" id="MobiDB-lite"/>
    </source>
</evidence>
<sequence length="471" mass="51529">MLSSDVTICEIEKRWRSAILKGDVPEISRLLSQSPELANWKTALHYAAKVNDISLLRLLAGNYNADVECKNHGLTPLHVAAQAASGEFVELIMSQFRANPAARDYSGRLPVSYLPETPSGENLKIHYLTGKLVDITAKVSTVTSDGIHLTSGNRQLIKAQKEAMEQVKPESGGMFCGLASCTSREDGVRRRSKAPFKHATTTLPTVSHSIKRTEKLHHHESDSRARLAYSSNTYNDSFDADTDIVGVRAGQSIASRQHRGNDLLDNDLTNQIYSSVRLKREQMSNRYNPMASRTPSVEGSMDTLDQHSDGSFQRNVNKGSPGDQSNAEWTTEMYASIRRTREQLNHGLLMNVSASELATTSQMHLPRHGVGAEDSGPLTGFRARDPVLPSQLQYSAEAAEMERIEHPGLALVDGPGVRSAKECRQDDGLLHLQFGVQVNTVAIPHGGLQPAECLSGFGDPLCNLVVDSHVA</sequence>
<dbReference type="AlphaFoldDB" id="A0A183SQV7"/>
<evidence type="ECO:0000256" key="1">
    <source>
        <dbReference type="ARBA" id="ARBA00022737"/>
    </source>
</evidence>
<evidence type="ECO:0000256" key="3">
    <source>
        <dbReference type="ARBA" id="ARBA00038122"/>
    </source>
</evidence>
<keyword evidence="2 4" id="KW-0040">ANK repeat</keyword>
<dbReference type="STRING" id="70667.A0A183SQV7"/>
<comment type="similarity">
    <text evidence="3">Belongs to the SOWAH family.</text>
</comment>
<feature type="compositionally biased region" description="Polar residues" evidence="5">
    <location>
        <begin position="288"/>
        <end position="297"/>
    </location>
</feature>
<dbReference type="Gene3D" id="1.25.40.20">
    <property type="entry name" value="Ankyrin repeat-containing domain"/>
    <property type="match status" value="1"/>
</dbReference>
<proteinExistence type="inferred from homology"/>
<dbReference type="PROSITE" id="PS50088">
    <property type="entry name" value="ANK_REPEAT"/>
    <property type="match status" value="1"/>
</dbReference>
<dbReference type="PANTHER" id="PTHR14491:SF7">
    <property type="entry name" value="SOSONDOWAH, ISOFORM G"/>
    <property type="match status" value="1"/>
</dbReference>
<organism evidence="8">
    <name type="scientific">Schistocephalus solidus</name>
    <name type="common">Tapeworm</name>
    <dbReference type="NCBI Taxonomy" id="70667"/>
    <lineage>
        <taxon>Eukaryota</taxon>
        <taxon>Metazoa</taxon>
        <taxon>Spiralia</taxon>
        <taxon>Lophotrochozoa</taxon>
        <taxon>Platyhelminthes</taxon>
        <taxon>Cestoda</taxon>
        <taxon>Eucestoda</taxon>
        <taxon>Diphyllobothriidea</taxon>
        <taxon>Diphyllobothriidae</taxon>
        <taxon>Schistocephalus</taxon>
    </lineage>
</organism>
<accession>A0A183SQV7</accession>
<dbReference type="PROSITE" id="PS50297">
    <property type="entry name" value="ANK_REP_REGION"/>
    <property type="match status" value="1"/>
</dbReference>
<dbReference type="WBParaSite" id="SSLN_0000681401-mRNA-1">
    <property type="protein sequence ID" value="SSLN_0000681401-mRNA-1"/>
    <property type="gene ID" value="SSLN_0000681401"/>
</dbReference>